<comment type="similarity">
    <text evidence="1">Belongs to the RelE toxin family.</text>
</comment>
<comment type="caution">
    <text evidence="3">The sequence shown here is derived from an EMBL/GenBank/DDBJ whole genome shotgun (WGS) entry which is preliminary data.</text>
</comment>
<dbReference type="EC" id="3.1.-.-" evidence="3"/>
<dbReference type="InterPro" id="IPR035093">
    <property type="entry name" value="RelE/ParE_toxin_dom_sf"/>
</dbReference>
<keyword evidence="2" id="KW-1277">Toxin-antitoxin system</keyword>
<gene>
    <name evidence="3" type="primary">relE_1</name>
    <name evidence="3" type="ORF">Lgra_1802</name>
</gene>
<dbReference type="RefSeq" id="WP_115385399.1">
    <property type="nucleotide sequence ID" value="NZ_CAAAHW010000001.1"/>
</dbReference>
<name>A0ABR5R2Q0_9GAMM</name>
<proteinExistence type="inferred from homology"/>
<organism evidence="3 4">
    <name type="scientific">Legionella gratiana</name>
    <dbReference type="NCBI Taxonomy" id="45066"/>
    <lineage>
        <taxon>Bacteria</taxon>
        <taxon>Pseudomonadati</taxon>
        <taxon>Pseudomonadota</taxon>
        <taxon>Gammaproteobacteria</taxon>
        <taxon>Legionellales</taxon>
        <taxon>Legionellaceae</taxon>
        <taxon>Legionella</taxon>
    </lineage>
</organism>
<evidence type="ECO:0000256" key="2">
    <source>
        <dbReference type="ARBA" id="ARBA00022649"/>
    </source>
</evidence>
<protein>
    <submittedName>
        <fullName evidence="3">mRNA interferase RelE</fullName>
        <ecNumber evidence="3">3.1.-.-</ecNumber>
    </submittedName>
</protein>
<evidence type="ECO:0000313" key="3">
    <source>
        <dbReference type="EMBL" id="KTD10836.1"/>
    </source>
</evidence>
<accession>A0ABR5R2Q0</accession>
<evidence type="ECO:0000313" key="4">
    <source>
        <dbReference type="Proteomes" id="UP000054691"/>
    </source>
</evidence>
<keyword evidence="4" id="KW-1185">Reference proteome</keyword>
<dbReference type="GO" id="GO:0016787">
    <property type="term" value="F:hydrolase activity"/>
    <property type="evidence" value="ECO:0007669"/>
    <property type="project" value="UniProtKB-KW"/>
</dbReference>
<dbReference type="SUPFAM" id="SSF143011">
    <property type="entry name" value="RelE-like"/>
    <property type="match status" value="1"/>
</dbReference>
<dbReference type="Proteomes" id="UP000054691">
    <property type="component" value="Unassembled WGS sequence"/>
</dbReference>
<dbReference type="Pfam" id="PF05016">
    <property type="entry name" value="ParE_toxin"/>
    <property type="match status" value="1"/>
</dbReference>
<dbReference type="EMBL" id="LNYE01000022">
    <property type="protein sequence ID" value="KTD10836.1"/>
    <property type="molecule type" value="Genomic_DNA"/>
</dbReference>
<evidence type="ECO:0000256" key="1">
    <source>
        <dbReference type="ARBA" id="ARBA00006226"/>
    </source>
</evidence>
<reference evidence="3 4" key="1">
    <citation type="submission" date="2015-11" db="EMBL/GenBank/DDBJ databases">
        <title>Genomic analysis of 38 Legionella species identifies large and diverse effector repertoires.</title>
        <authorList>
            <person name="Burstein D."/>
            <person name="Amaro F."/>
            <person name="Zusman T."/>
            <person name="Lifshitz Z."/>
            <person name="Cohen O."/>
            <person name="Gilbert J.A."/>
            <person name="Pupko T."/>
            <person name="Shuman H.A."/>
            <person name="Segal G."/>
        </authorList>
    </citation>
    <scope>NUCLEOTIDE SEQUENCE [LARGE SCALE GENOMIC DNA]</scope>
    <source>
        <strain evidence="3 4">Lyon 8420412</strain>
    </source>
</reference>
<sequence length="59" mass="7089">MIYELHFHPPALKEWKKLAKNLQEHFKKVLKQRLKNPHVASASLRETLKECYCGRKEED</sequence>
<dbReference type="PANTHER" id="PTHR35601:SF1">
    <property type="entry name" value="TOXIN RELE"/>
    <property type="match status" value="1"/>
</dbReference>
<keyword evidence="3" id="KW-0378">Hydrolase</keyword>
<dbReference type="InterPro" id="IPR007712">
    <property type="entry name" value="RelE/ParE_toxin"/>
</dbReference>
<dbReference type="Gene3D" id="3.30.2310.20">
    <property type="entry name" value="RelE-like"/>
    <property type="match status" value="1"/>
</dbReference>
<dbReference type="PANTHER" id="PTHR35601">
    <property type="entry name" value="TOXIN RELE"/>
    <property type="match status" value="1"/>
</dbReference>